<dbReference type="PROSITE" id="PS00028">
    <property type="entry name" value="ZINC_FINGER_C2H2_1"/>
    <property type="match status" value="1"/>
</dbReference>
<organism evidence="7 8">
    <name type="scientific">Schizophyllum amplum</name>
    <dbReference type="NCBI Taxonomy" id="97359"/>
    <lineage>
        <taxon>Eukaryota</taxon>
        <taxon>Fungi</taxon>
        <taxon>Dikarya</taxon>
        <taxon>Basidiomycota</taxon>
        <taxon>Agaricomycotina</taxon>
        <taxon>Agaricomycetes</taxon>
        <taxon>Agaricomycetidae</taxon>
        <taxon>Agaricales</taxon>
        <taxon>Schizophyllaceae</taxon>
        <taxon>Schizophyllum</taxon>
    </lineage>
</organism>
<dbReference type="Pfam" id="PF00096">
    <property type="entry name" value="zf-C2H2"/>
    <property type="match status" value="2"/>
</dbReference>
<keyword evidence="2" id="KW-0677">Repeat</keyword>
<evidence type="ECO:0000256" key="3">
    <source>
        <dbReference type="ARBA" id="ARBA00022771"/>
    </source>
</evidence>
<dbReference type="EMBL" id="VDMD01000003">
    <property type="protein sequence ID" value="TRM67036.1"/>
    <property type="molecule type" value="Genomic_DNA"/>
</dbReference>
<evidence type="ECO:0000256" key="1">
    <source>
        <dbReference type="ARBA" id="ARBA00022723"/>
    </source>
</evidence>
<keyword evidence="4" id="KW-0862">Zinc</keyword>
<gene>
    <name evidence="7" type="ORF">BD626DRAFT_390333</name>
</gene>
<dbReference type="PANTHER" id="PTHR14003:SF19">
    <property type="entry name" value="YY2 TRANSCRIPTION FACTOR"/>
    <property type="match status" value="1"/>
</dbReference>
<dbReference type="GO" id="GO:0000978">
    <property type="term" value="F:RNA polymerase II cis-regulatory region sequence-specific DNA binding"/>
    <property type="evidence" value="ECO:0007669"/>
    <property type="project" value="TreeGrafter"/>
</dbReference>
<dbReference type="OrthoDB" id="654211at2759"/>
<dbReference type="PANTHER" id="PTHR14003">
    <property type="entry name" value="TRANSCRIPTIONAL REPRESSOR PROTEIN YY"/>
    <property type="match status" value="1"/>
</dbReference>
<dbReference type="GO" id="GO:0008270">
    <property type="term" value="F:zinc ion binding"/>
    <property type="evidence" value="ECO:0007669"/>
    <property type="project" value="UniProtKB-KW"/>
</dbReference>
<dbReference type="SMART" id="SM00355">
    <property type="entry name" value="ZnF_C2H2"/>
    <property type="match status" value="2"/>
</dbReference>
<feature type="domain" description="C2H2-type" evidence="6">
    <location>
        <begin position="42"/>
        <end position="64"/>
    </location>
</feature>
<dbReference type="Gene3D" id="3.30.160.60">
    <property type="entry name" value="Classic Zinc Finger"/>
    <property type="match status" value="2"/>
</dbReference>
<dbReference type="FunFam" id="3.30.160.60:FF:000072">
    <property type="entry name" value="zinc finger protein 143 isoform X1"/>
    <property type="match status" value="1"/>
</dbReference>
<dbReference type="GO" id="GO:0031519">
    <property type="term" value="C:PcG protein complex"/>
    <property type="evidence" value="ECO:0007669"/>
    <property type="project" value="TreeGrafter"/>
</dbReference>
<dbReference type="InterPro" id="IPR036236">
    <property type="entry name" value="Znf_C2H2_sf"/>
</dbReference>
<sequence>HVVSDASDRPFSCPYDDCDKRFQQKHTMEVHVAAIHTGEKNHVCPVSDCGAAFADPSALARHRK</sequence>
<feature type="non-terminal residue" evidence="7">
    <location>
        <position position="1"/>
    </location>
</feature>
<keyword evidence="8" id="KW-1185">Reference proteome</keyword>
<comment type="caution">
    <text evidence="7">The sequence shown here is derived from an EMBL/GenBank/DDBJ whole genome shotgun (WGS) entry which is preliminary data.</text>
</comment>
<dbReference type="SUPFAM" id="SSF57667">
    <property type="entry name" value="beta-beta-alpha zinc fingers"/>
    <property type="match status" value="1"/>
</dbReference>
<evidence type="ECO:0000313" key="8">
    <source>
        <dbReference type="Proteomes" id="UP000320762"/>
    </source>
</evidence>
<dbReference type="AlphaFoldDB" id="A0A550CQG1"/>
<reference evidence="7 8" key="1">
    <citation type="journal article" date="2019" name="New Phytol.">
        <title>Comparative genomics reveals unique wood-decay strategies and fruiting body development in the Schizophyllaceae.</title>
        <authorList>
            <person name="Almasi E."/>
            <person name="Sahu N."/>
            <person name="Krizsan K."/>
            <person name="Balint B."/>
            <person name="Kovacs G.M."/>
            <person name="Kiss B."/>
            <person name="Cseklye J."/>
            <person name="Drula E."/>
            <person name="Henrissat B."/>
            <person name="Nagy I."/>
            <person name="Chovatia M."/>
            <person name="Adam C."/>
            <person name="LaButti K."/>
            <person name="Lipzen A."/>
            <person name="Riley R."/>
            <person name="Grigoriev I.V."/>
            <person name="Nagy L.G."/>
        </authorList>
    </citation>
    <scope>NUCLEOTIDE SEQUENCE [LARGE SCALE GENOMIC DNA]</scope>
    <source>
        <strain evidence="7 8">NL-1724</strain>
    </source>
</reference>
<accession>A0A550CQG1</accession>
<evidence type="ECO:0000313" key="7">
    <source>
        <dbReference type="EMBL" id="TRM67036.1"/>
    </source>
</evidence>
<dbReference type="Proteomes" id="UP000320762">
    <property type="component" value="Unassembled WGS sequence"/>
</dbReference>
<dbReference type="STRING" id="97359.A0A550CQG1"/>
<evidence type="ECO:0000259" key="6">
    <source>
        <dbReference type="PROSITE" id="PS50157"/>
    </source>
</evidence>
<keyword evidence="3 5" id="KW-0863">Zinc-finger</keyword>
<keyword evidence="1" id="KW-0479">Metal-binding</keyword>
<proteinExistence type="predicted"/>
<dbReference type="GO" id="GO:0000981">
    <property type="term" value="F:DNA-binding transcription factor activity, RNA polymerase II-specific"/>
    <property type="evidence" value="ECO:0007669"/>
    <property type="project" value="UniProtKB-ARBA"/>
</dbReference>
<feature type="domain" description="C2H2-type" evidence="6">
    <location>
        <begin position="11"/>
        <end position="41"/>
    </location>
</feature>
<name>A0A550CQG1_9AGAR</name>
<dbReference type="InterPro" id="IPR013087">
    <property type="entry name" value="Znf_C2H2_type"/>
</dbReference>
<evidence type="ECO:0000256" key="2">
    <source>
        <dbReference type="ARBA" id="ARBA00022737"/>
    </source>
</evidence>
<dbReference type="GO" id="GO:0005667">
    <property type="term" value="C:transcription regulator complex"/>
    <property type="evidence" value="ECO:0007669"/>
    <property type="project" value="TreeGrafter"/>
</dbReference>
<dbReference type="GO" id="GO:0000785">
    <property type="term" value="C:chromatin"/>
    <property type="evidence" value="ECO:0007669"/>
    <property type="project" value="TreeGrafter"/>
</dbReference>
<evidence type="ECO:0000256" key="5">
    <source>
        <dbReference type="PROSITE-ProRule" id="PRU00042"/>
    </source>
</evidence>
<evidence type="ECO:0000256" key="4">
    <source>
        <dbReference type="ARBA" id="ARBA00022833"/>
    </source>
</evidence>
<dbReference type="PROSITE" id="PS50157">
    <property type="entry name" value="ZINC_FINGER_C2H2_2"/>
    <property type="match status" value="2"/>
</dbReference>
<protein>
    <recommendedName>
        <fullName evidence="6">C2H2-type domain-containing protein</fullName>
    </recommendedName>
</protein>
<feature type="non-terminal residue" evidence="7">
    <location>
        <position position="64"/>
    </location>
</feature>